<keyword evidence="7" id="KW-1185">Reference proteome</keyword>
<accession>A0ABM1AET1</accession>
<evidence type="ECO:0000256" key="2">
    <source>
        <dbReference type="ARBA" id="ARBA00022692"/>
    </source>
</evidence>
<dbReference type="InterPro" id="IPR026910">
    <property type="entry name" value="Shisa"/>
</dbReference>
<name>A0ABM1AET1_APLCA</name>
<keyword evidence="3 6" id="KW-1133">Transmembrane helix</keyword>
<evidence type="ECO:0000256" key="6">
    <source>
        <dbReference type="SAM" id="Phobius"/>
    </source>
</evidence>
<feature type="compositionally biased region" description="Low complexity" evidence="5">
    <location>
        <begin position="132"/>
        <end position="154"/>
    </location>
</feature>
<dbReference type="RefSeq" id="XP_012946310.1">
    <property type="nucleotide sequence ID" value="XM_013090856.1"/>
</dbReference>
<organism evidence="7 8">
    <name type="scientific">Aplysia californica</name>
    <name type="common">California sea hare</name>
    <dbReference type="NCBI Taxonomy" id="6500"/>
    <lineage>
        <taxon>Eukaryota</taxon>
        <taxon>Metazoa</taxon>
        <taxon>Spiralia</taxon>
        <taxon>Lophotrochozoa</taxon>
        <taxon>Mollusca</taxon>
        <taxon>Gastropoda</taxon>
        <taxon>Heterobranchia</taxon>
        <taxon>Euthyneura</taxon>
        <taxon>Tectipleura</taxon>
        <taxon>Aplysiida</taxon>
        <taxon>Aplysioidea</taxon>
        <taxon>Aplysiidae</taxon>
        <taxon>Aplysia</taxon>
    </lineage>
</organism>
<evidence type="ECO:0000256" key="3">
    <source>
        <dbReference type="ARBA" id="ARBA00022989"/>
    </source>
</evidence>
<feature type="compositionally biased region" description="Gly residues" evidence="5">
    <location>
        <begin position="86"/>
        <end position="98"/>
    </location>
</feature>
<protein>
    <submittedName>
        <fullName evidence="8">Uncharacterized protein LOC106013943</fullName>
    </submittedName>
</protein>
<sequence length="196" mass="20732">MCTKSRYVTLEVVKTHLNSNKGYDFSIRVKQSDNIIEEGVVVASISAFVGIVVGVVVLIAVVACTILYCCLKRTRSGPAGVAAAGGAGRGGGGAGGEGSNKDVESARQHDSLVEPTAPPLPDAEESHERQRLYPQAPQLYPQPATPQLYPTTPQLYPPAEDPPPYVHPPPYDEQETTTAAGHAHSPHDVTAVKQAL</sequence>
<feature type="transmembrane region" description="Helical" evidence="6">
    <location>
        <begin position="47"/>
        <end position="71"/>
    </location>
</feature>
<reference evidence="8" key="1">
    <citation type="submission" date="2025-08" db="UniProtKB">
        <authorList>
            <consortium name="RefSeq"/>
        </authorList>
    </citation>
    <scope>IDENTIFICATION</scope>
</reference>
<evidence type="ECO:0000256" key="4">
    <source>
        <dbReference type="ARBA" id="ARBA00023136"/>
    </source>
</evidence>
<evidence type="ECO:0000256" key="1">
    <source>
        <dbReference type="ARBA" id="ARBA00004370"/>
    </source>
</evidence>
<dbReference type="PANTHER" id="PTHR31395:SF23">
    <property type="entry name" value="GEO05642P1"/>
    <property type="match status" value="1"/>
</dbReference>
<dbReference type="Proteomes" id="UP000694888">
    <property type="component" value="Unplaced"/>
</dbReference>
<feature type="compositionally biased region" description="Pro residues" evidence="5">
    <location>
        <begin position="155"/>
        <end position="171"/>
    </location>
</feature>
<dbReference type="GeneID" id="106013943"/>
<keyword evidence="2 6" id="KW-0812">Transmembrane</keyword>
<evidence type="ECO:0000256" key="5">
    <source>
        <dbReference type="SAM" id="MobiDB-lite"/>
    </source>
</evidence>
<feature type="region of interest" description="Disordered" evidence="5">
    <location>
        <begin position="86"/>
        <end position="196"/>
    </location>
</feature>
<gene>
    <name evidence="8" type="primary">LOC106013943</name>
</gene>
<comment type="subcellular location">
    <subcellularLocation>
        <location evidence="1">Membrane</location>
    </subcellularLocation>
</comment>
<evidence type="ECO:0000313" key="7">
    <source>
        <dbReference type="Proteomes" id="UP000694888"/>
    </source>
</evidence>
<keyword evidence="4 6" id="KW-0472">Membrane</keyword>
<dbReference type="PANTHER" id="PTHR31395">
    <property type="entry name" value="SHISA"/>
    <property type="match status" value="1"/>
</dbReference>
<proteinExistence type="predicted"/>
<evidence type="ECO:0000313" key="8">
    <source>
        <dbReference type="RefSeq" id="XP_012946310.1"/>
    </source>
</evidence>
<feature type="compositionally biased region" description="Basic and acidic residues" evidence="5">
    <location>
        <begin position="99"/>
        <end position="112"/>
    </location>
</feature>